<accession>A0ABT9M312</accession>
<evidence type="ECO:0000256" key="2">
    <source>
        <dbReference type="SAM" id="SignalP"/>
    </source>
</evidence>
<reference evidence="4 5" key="1">
    <citation type="submission" date="2023-07" db="EMBL/GenBank/DDBJ databases">
        <title>Genomic Encyclopedia of Type Strains, Phase IV (KMG-IV): sequencing the most valuable type-strain genomes for metagenomic binning, comparative biology and taxonomic classification.</title>
        <authorList>
            <person name="Goeker M."/>
        </authorList>
    </citation>
    <scope>NUCLEOTIDE SEQUENCE [LARGE SCALE GENOMIC DNA]</scope>
    <source>
        <strain evidence="4 5">DSM 25963</strain>
    </source>
</reference>
<dbReference type="PANTHER" id="PTHR30535:SF34">
    <property type="entry name" value="MOLYBDATE-BINDING PROTEIN MOLA"/>
    <property type="match status" value="1"/>
</dbReference>
<comment type="similarity">
    <text evidence="1">Belongs to the bacterial solute-binding protein 8 family.</text>
</comment>
<organism evidence="4 5">
    <name type="scientific">Thermoanaerobacter pentosaceus</name>
    <dbReference type="NCBI Taxonomy" id="694059"/>
    <lineage>
        <taxon>Bacteria</taxon>
        <taxon>Bacillati</taxon>
        <taxon>Bacillota</taxon>
        <taxon>Clostridia</taxon>
        <taxon>Thermoanaerobacterales</taxon>
        <taxon>Thermoanaerobacteraceae</taxon>
        <taxon>Thermoanaerobacter</taxon>
    </lineage>
</organism>
<dbReference type="SUPFAM" id="SSF53807">
    <property type="entry name" value="Helical backbone' metal receptor"/>
    <property type="match status" value="1"/>
</dbReference>
<dbReference type="PANTHER" id="PTHR30535">
    <property type="entry name" value="VITAMIN B12-BINDING PROTEIN"/>
    <property type="match status" value="1"/>
</dbReference>
<dbReference type="CDD" id="cd01147">
    <property type="entry name" value="HemV-2"/>
    <property type="match status" value="1"/>
</dbReference>
<dbReference type="Proteomes" id="UP001223886">
    <property type="component" value="Unassembled WGS sequence"/>
</dbReference>
<evidence type="ECO:0000313" key="4">
    <source>
        <dbReference type="EMBL" id="MDP9750455.1"/>
    </source>
</evidence>
<dbReference type="PROSITE" id="PS51257">
    <property type="entry name" value="PROKAR_LIPOPROTEIN"/>
    <property type="match status" value="1"/>
</dbReference>
<protein>
    <submittedName>
        <fullName evidence="4">Iron complex transport system substrate-binding protein</fullName>
    </submittedName>
</protein>
<proteinExistence type="inferred from homology"/>
<comment type="caution">
    <text evidence="4">The sequence shown here is derived from an EMBL/GenBank/DDBJ whole genome shotgun (WGS) entry which is preliminary data.</text>
</comment>
<dbReference type="Gene3D" id="3.40.50.1980">
    <property type="entry name" value="Nitrogenase molybdenum iron protein domain"/>
    <property type="match status" value="2"/>
</dbReference>
<keyword evidence="2" id="KW-0732">Signal</keyword>
<dbReference type="PROSITE" id="PS50983">
    <property type="entry name" value="FE_B12_PBP"/>
    <property type="match status" value="1"/>
</dbReference>
<name>A0ABT9M312_9THEO</name>
<dbReference type="EMBL" id="JAURUP010000007">
    <property type="protein sequence ID" value="MDP9750455.1"/>
    <property type="molecule type" value="Genomic_DNA"/>
</dbReference>
<sequence>MSKQLKKFSGIVVILLAIVISLTACSKASQNQSQVSQTSKETAQTVTVTDLVGRQVEIKTPVHKVVGIGPGALRLITYIDGIDRVAGVENIDKKLTNGRTYNVIFQDKLAQLPTIGQGGPDSTPDAEKLIEINPDVIFVISLLDKANADDLQAKTGIPVVVLSYGKLATFEEDVHTSLKIIGKIMGKEDRAKEVVDYIKGVQKDLQDRTKDIPEVKKPTVYIGALGFKGAHGIESTQGNYPPFMAVNARNVADTLGQKGSVMIEKEKLLDWNPDIIFIDEGNFDLVKQDYQKNPDFYKNLKAVKNDNVYGILPYNQYNTNIDTALADSYWVGKVLYPEQFKDIDPAEKAKEIYTLFFGEAGKGVYDKMKEVYGGFEKIKF</sequence>
<feature type="domain" description="Fe/B12 periplasmic-binding" evidence="3">
    <location>
        <begin position="64"/>
        <end position="339"/>
    </location>
</feature>
<dbReference type="InterPro" id="IPR050902">
    <property type="entry name" value="ABC_Transporter_SBP"/>
</dbReference>
<dbReference type="InterPro" id="IPR002491">
    <property type="entry name" value="ABC_transptr_periplasmic_BD"/>
</dbReference>
<feature type="chain" id="PRO_5045645206" evidence="2">
    <location>
        <begin position="25"/>
        <end position="380"/>
    </location>
</feature>
<feature type="signal peptide" evidence="2">
    <location>
        <begin position="1"/>
        <end position="24"/>
    </location>
</feature>
<evidence type="ECO:0000259" key="3">
    <source>
        <dbReference type="PROSITE" id="PS50983"/>
    </source>
</evidence>
<evidence type="ECO:0000256" key="1">
    <source>
        <dbReference type="ARBA" id="ARBA00008814"/>
    </source>
</evidence>
<keyword evidence="5" id="KW-1185">Reference proteome</keyword>
<gene>
    <name evidence="4" type="ORF">J2S24_000923</name>
</gene>
<evidence type="ECO:0000313" key="5">
    <source>
        <dbReference type="Proteomes" id="UP001223886"/>
    </source>
</evidence>
<dbReference type="Pfam" id="PF01497">
    <property type="entry name" value="Peripla_BP_2"/>
    <property type="match status" value="1"/>
</dbReference>
<dbReference type="RefSeq" id="WP_307681010.1">
    <property type="nucleotide sequence ID" value="NZ_JAURUP010000007.1"/>
</dbReference>